<organism evidence="1 2">
    <name type="scientific">Diceros bicornis minor</name>
    <name type="common">South-central black rhinoceros</name>
    <dbReference type="NCBI Taxonomy" id="77932"/>
    <lineage>
        <taxon>Eukaryota</taxon>
        <taxon>Metazoa</taxon>
        <taxon>Chordata</taxon>
        <taxon>Craniata</taxon>
        <taxon>Vertebrata</taxon>
        <taxon>Euteleostomi</taxon>
        <taxon>Mammalia</taxon>
        <taxon>Eutheria</taxon>
        <taxon>Laurasiatheria</taxon>
        <taxon>Perissodactyla</taxon>
        <taxon>Rhinocerotidae</taxon>
        <taxon>Diceros</taxon>
    </lineage>
</organism>
<dbReference type="AlphaFoldDB" id="A0A7J7ERS3"/>
<accession>A0A7J7ERS3</accession>
<dbReference type="Proteomes" id="UP000551758">
    <property type="component" value="Unassembled WGS sequence"/>
</dbReference>
<comment type="caution">
    <text evidence="1">The sequence shown here is derived from an EMBL/GenBank/DDBJ whole genome shotgun (WGS) entry which is preliminary data.</text>
</comment>
<name>A0A7J7ERS3_DICBM</name>
<reference evidence="1 2" key="1">
    <citation type="journal article" date="2020" name="Mol. Biol. Evol.">
        <title>Interspecific Gene Flow and the Evolution of Specialization in Black and White Rhinoceros.</title>
        <authorList>
            <person name="Moodley Y."/>
            <person name="Westbury M.V."/>
            <person name="Russo I.M."/>
            <person name="Gopalakrishnan S."/>
            <person name="Rakotoarivelo A."/>
            <person name="Olsen R.A."/>
            <person name="Prost S."/>
            <person name="Tunstall T."/>
            <person name="Ryder O.A."/>
            <person name="Dalen L."/>
            <person name="Bruford M.W."/>
        </authorList>
    </citation>
    <scope>NUCLEOTIDE SEQUENCE [LARGE SCALE GENOMIC DNA]</scope>
    <source>
        <strain evidence="1">SBR-YM</strain>
        <tissue evidence="1">Skin</tissue>
    </source>
</reference>
<gene>
    <name evidence="1" type="ORF">HPG69_018477</name>
</gene>
<evidence type="ECO:0000313" key="1">
    <source>
        <dbReference type="EMBL" id="KAF5918136.1"/>
    </source>
</evidence>
<protein>
    <submittedName>
        <fullName evidence="1">Uncharacterized protein</fullName>
    </submittedName>
</protein>
<dbReference type="EMBL" id="JACDTQ010002492">
    <property type="protein sequence ID" value="KAF5918136.1"/>
    <property type="molecule type" value="Genomic_DNA"/>
</dbReference>
<keyword evidence="2" id="KW-1185">Reference proteome</keyword>
<proteinExistence type="predicted"/>
<evidence type="ECO:0000313" key="2">
    <source>
        <dbReference type="Proteomes" id="UP000551758"/>
    </source>
</evidence>
<sequence>MYVQVDLPGSDLDCCDPLILVKLELLEATEAEPEGVRDPEELLLATCCHLCSAENLLKPPEEYMGGCLQVKDQGQRLLGGQL</sequence>